<dbReference type="PRINTS" id="PR00793">
    <property type="entry name" value="PROAMNOPTASE"/>
</dbReference>
<dbReference type="InterPro" id="IPR002410">
    <property type="entry name" value="Peptidase_S33"/>
</dbReference>
<dbReference type="PANTHER" id="PTHR43248">
    <property type="entry name" value="2-SUCCINYL-6-HYDROXY-2,4-CYCLOHEXADIENE-1-CARBOXYLATE SYNTHASE"/>
    <property type="match status" value="1"/>
</dbReference>
<evidence type="ECO:0000313" key="4">
    <source>
        <dbReference type="EMBL" id="RKT77514.1"/>
    </source>
</evidence>
<comment type="similarity">
    <text evidence="1">Belongs to the peptidase S33 family.</text>
</comment>
<organism evidence="4 5">
    <name type="scientific">Terracoccus luteus</name>
    <dbReference type="NCBI Taxonomy" id="53356"/>
    <lineage>
        <taxon>Bacteria</taxon>
        <taxon>Bacillati</taxon>
        <taxon>Actinomycetota</taxon>
        <taxon>Actinomycetes</taxon>
        <taxon>Micrococcales</taxon>
        <taxon>Intrasporangiaceae</taxon>
        <taxon>Terracoccus</taxon>
    </lineage>
</organism>
<comment type="caution">
    <text evidence="4">The sequence shown here is derived from an EMBL/GenBank/DDBJ whole genome shotgun (WGS) entry which is preliminary data.</text>
</comment>
<dbReference type="InterPro" id="IPR051601">
    <property type="entry name" value="Serine_prot/Carboxylest_S33"/>
</dbReference>
<dbReference type="GO" id="GO:0004177">
    <property type="term" value="F:aminopeptidase activity"/>
    <property type="evidence" value="ECO:0007669"/>
    <property type="project" value="UniProtKB-KW"/>
</dbReference>
<feature type="domain" description="AB hydrolase-1" evidence="3">
    <location>
        <begin position="61"/>
        <end position="203"/>
    </location>
</feature>
<dbReference type="Pfam" id="PF00561">
    <property type="entry name" value="Abhydrolase_1"/>
    <property type="match status" value="1"/>
</dbReference>
<keyword evidence="2" id="KW-0378">Hydrolase</keyword>
<evidence type="ECO:0000259" key="3">
    <source>
        <dbReference type="Pfam" id="PF00561"/>
    </source>
</evidence>
<dbReference type="InterPro" id="IPR000073">
    <property type="entry name" value="AB_hydrolase_1"/>
</dbReference>
<keyword evidence="4" id="KW-0031">Aminopeptidase</keyword>
<keyword evidence="5" id="KW-1185">Reference proteome</keyword>
<proteinExistence type="inferred from homology"/>
<protein>
    <submittedName>
        <fullName evidence="4">Prolyl aminopeptidase 2</fullName>
    </submittedName>
</protein>
<dbReference type="Gene3D" id="3.40.50.1820">
    <property type="entry name" value="alpha/beta hydrolase"/>
    <property type="match status" value="1"/>
</dbReference>
<evidence type="ECO:0000313" key="5">
    <source>
        <dbReference type="Proteomes" id="UP000278440"/>
    </source>
</evidence>
<reference evidence="4 5" key="1">
    <citation type="submission" date="2018-10" db="EMBL/GenBank/DDBJ databases">
        <title>Sequencing the genomes of 1000 actinobacteria strains.</title>
        <authorList>
            <person name="Klenk H.-P."/>
        </authorList>
    </citation>
    <scope>NUCLEOTIDE SEQUENCE [LARGE SCALE GENOMIC DNA]</scope>
    <source>
        <strain evidence="4 5">DSM 44267</strain>
    </source>
</reference>
<dbReference type="InterPro" id="IPR029058">
    <property type="entry name" value="AB_hydrolase_fold"/>
</dbReference>
<evidence type="ECO:0000256" key="1">
    <source>
        <dbReference type="ARBA" id="ARBA00010088"/>
    </source>
</evidence>
<evidence type="ECO:0000256" key="2">
    <source>
        <dbReference type="ARBA" id="ARBA00022801"/>
    </source>
</evidence>
<accession>A0A495XXE6</accession>
<keyword evidence="4" id="KW-0645">Protease</keyword>
<dbReference type="GO" id="GO:0006508">
    <property type="term" value="P:proteolysis"/>
    <property type="evidence" value="ECO:0007669"/>
    <property type="project" value="InterPro"/>
</dbReference>
<dbReference type="AlphaFoldDB" id="A0A495XXE6"/>
<name>A0A495XXE6_9MICO</name>
<dbReference type="EMBL" id="RBXT01000001">
    <property type="protein sequence ID" value="RKT77514.1"/>
    <property type="molecule type" value="Genomic_DNA"/>
</dbReference>
<dbReference type="SUPFAM" id="SSF53474">
    <property type="entry name" value="alpha/beta-Hydrolases"/>
    <property type="match status" value="1"/>
</dbReference>
<sequence>MTRETTRPGMADPVRRYPMPGLHVSERTVSVPLDWDRPDGETIEIFVRELVDPDRRDDDLPLLVYLQGGPGGQCPRPVDRSGWVDEALKDHRVVLADQRGTGLSHPLEAADLEGLDPASGADHLALFRADSIVRDLERVRDEVYGGRRWSGFAQSYGGWITLAYLSIAPEGLAACYVAGGIPGTPADAAEVYRRTFTRVEDKTAEYYRRYPQDVDAVAAVADRLAEGDVRLPDGDTLTVHRFQSLGIDFGMKPGSERMHWLVEQAFARPGRLSTTFLEQCLARSSSAGNPLFWTLQESIYGDRDNGPIAFAAQQERDRRPQFDPLRRPLLFTGEMAFPWMFDEVRLLRGFGPAVRELAARPSWSALYDLDRLAANEVPLAAAVYYDDMYVDAHLQLDTLSRVGASQAWVTNEFEHDGIGSGRVLTHLRGLVRDRGGERR</sequence>
<dbReference type="PANTHER" id="PTHR43248:SF2">
    <property type="entry name" value="PROLYL AMINOPEPTIDASE"/>
    <property type="match status" value="1"/>
</dbReference>
<gene>
    <name evidence="4" type="ORF">DFJ68_0937</name>
</gene>
<dbReference type="Proteomes" id="UP000278440">
    <property type="component" value="Unassembled WGS sequence"/>
</dbReference>